<dbReference type="SUPFAM" id="SSF53335">
    <property type="entry name" value="S-adenosyl-L-methionine-dependent methyltransferases"/>
    <property type="match status" value="1"/>
</dbReference>
<protein>
    <recommendedName>
        <fullName evidence="2">Methyltransferase type 11 domain-containing protein</fullName>
    </recommendedName>
</protein>
<name>A0AAV7CKZ2_ENGPU</name>
<evidence type="ECO:0000313" key="3">
    <source>
        <dbReference type="EMBL" id="KAG8585449.1"/>
    </source>
</evidence>
<feature type="transmembrane region" description="Helical" evidence="1">
    <location>
        <begin position="6"/>
        <end position="30"/>
    </location>
</feature>
<keyword evidence="1" id="KW-1133">Transmembrane helix</keyword>
<dbReference type="Gene3D" id="3.40.50.150">
    <property type="entry name" value="Vaccinia Virus protein VP39"/>
    <property type="match status" value="1"/>
</dbReference>
<keyword evidence="1" id="KW-0812">Transmembrane</keyword>
<dbReference type="Pfam" id="PF08241">
    <property type="entry name" value="Methyltransf_11"/>
    <property type="match status" value="1"/>
</dbReference>
<dbReference type="PANTHER" id="PTHR45036:SF1">
    <property type="entry name" value="METHYLTRANSFERASE LIKE 7A"/>
    <property type="match status" value="1"/>
</dbReference>
<dbReference type="InterPro" id="IPR052356">
    <property type="entry name" value="Thiol_S-MT"/>
</dbReference>
<dbReference type="GO" id="GO:0008757">
    <property type="term" value="F:S-adenosylmethionine-dependent methyltransferase activity"/>
    <property type="evidence" value="ECO:0007669"/>
    <property type="project" value="InterPro"/>
</dbReference>
<organism evidence="3 4">
    <name type="scientific">Engystomops pustulosus</name>
    <name type="common">Tungara frog</name>
    <name type="synonym">Physalaemus pustulosus</name>
    <dbReference type="NCBI Taxonomy" id="76066"/>
    <lineage>
        <taxon>Eukaryota</taxon>
        <taxon>Metazoa</taxon>
        <taxon>Chordata</taxon>
        <taxon>Craniata</taxon>
        <taxon>Vertebrata</taxon>
        <taxon>Euteleostomi</taxon>
        <taxon>Amphibia</taxon>
        <taxon>Batrachia</taxon>
        <taxon>Anura</taxon>
        <taxon>Neobatrachia</taxon>
        <taxon>Hyloidea</taxon>
        <taxon>Leptodactylidae</taxon>
        <taxon>Leiuperinae</taxon>
        <taxon>Engystomops</taxon>
    </lineage>
</organism>
<keyword evidence="4" id="KW-1185">Reference proteome</keyword>
<dbReference type="CDD" id="cd02440">
    <property type="entry name" value="AdoMet_MTases"/>
    <property type="match status" value="1"/>
</dbReference>
<gene>
    <name evidence="3" type="ORF">GDO81_005032</name>
</gene>
<dbReference type="PANTHER" id="PTHR45036">
    <property type="entry name" value="METHYLTRANSFERASE LIKE 7B"/>
    <property type="match status" value="1"/>
</dbReference>
<dbReference type="InterPro" id="IPR013216">
    <property type="entry name" value="Methyltransf_11"/>
</dbReference>
<dbReference type="InterPro" id="IPR029063">
    <property type="entry name" value="SAM-dependent_MTases_sf"/>
</dbReference>
<dbReference type="AlphaFoldDB" id="A0AAV7CKZ2"/>
<sequence length="246" mass="28075">MIMALHIVFFQICVALISLPIHILALLGLWDRIAKRYLPYLLNKVTKNYNKYMKDHKKELFSNLSEFKGPDGELKVLDLGCGTGANFQFYPSGCKVTCVDPNPNFKAYLRKSVAENDHVCFQDFLVAPGENMPQVASASMDVVVCTLVLCSVDNIDGILAEVHRVLRPGGAFYFMEHVTADPSSWNYFFQIILDPTWKYIGDGCKLTKKTWKYLERSKFSDVKYKHVLAPFKWSPVRPHIYGHALK</sequence>
<dbReference type="Proteomes" id="UP000824782">
    <property type="component" value="Unassembled WGS sequence"/>
</dbReference>
<feature type="domain" description="Methyltransferase type 11" evidence="2">
    <location>
        <begin position="77"/>
        <end position="174"/>
    </location>
</feature>
<evidence type="ECO:0000259" key="2">
    <source>
        <dbReference type="Pfam" id="PF08241"/>
    </source>
</evidence>
<accession>A0AAV7CKZ2</accession>
<keyword evidence="1" id="KW-0472">Membrane</keyword>
<dbReference type="EMBL" id="WNYA01000002">
    <property type="protein sequence ID" value="KAG8585449.1"/>
    <property type="molecule type" value="Genomic_DNA"/>
</dbReference>
<evidence type="ECO:0000256" key="1">
    <source>
        <dbReference type="SAM" id="Phobius"/>
    </source>
</evidence>
<comment type="caution">
    <text evidence="3">The sequence shown here is derived from an EMBL/GenBank/DDBJ whole genome shotgun (WGS) entry which is preliminary data.</text>
</comment>
<evidence type="ECO:0000313" key="4">
    <source>
        <dbReference type="Proteomes" id="UP000824782"/>
    </source>
</evidence>
<proteinExistence type="predicted"/>
<reference evidence="3" key="1">
    <citation type="thesis" date="2020" institute="ProQuest LLC" country="789 East Eisenhower Parkway, Ann Arbor, MI, USA">
        <title>Comparative Genomics and Chromosome Evolution.</title>
        <authorList>
            <person name="Mudd A.B."/>
        </authorList>
    </citation>
    <scope>NUCLEOTIDE SEQUENCE</scope>
    <source>
        <strain evidence="3">237g6f4</strain>
        <tissue evidence="3">Blood</tissue>
    </source>
</reference>